<gene>
    <name evidence="2" type="ORF">ACFSJS_02075</name>
</gene>
<keyword evidence="3" id="KW-1185">Reference proteome</keyword>
<dbReference type="Proteomes" id="UP001597365">
    <property type="component" value="Unassembled WGS sequence"/>
</dbReference>
<evidence type="ECO:0000256" key="1">
    <source>
        <dbReference type="SAM" id="MobiDB-lite"/>
    </source>
</evidence>
<sequence length="59" mass="6312">MHTALRVLEGLLPPGGRLTALRNARTSALRDRGRARARREAAAAPEAAATRPRRPVGTT</sequence>
<reference evidence="3" key="1">
    <citation type="journal article" date="2019" name="Int. J. Syst. Evol. Microbiol.">
        <title>The Global Catalogue of Microorganisms (GCM) 10K type strain sequencing project: providing services to taxonomists for standard genome sequencing and annotation.</title>
        <authorList>
            <consortium name="The Broad Institute Genomics Platform"/>
            <consortium name="The Broad Institute Genome Sequencing Center for Infectious Disease"/>
            <person name="Wu L."/>
            <person name="Ma J."/>
        </authorList>
    </citation>
    <scope>NUCLEOTIDE SEQUENCE [LARGE SCALE GENOMIC DNA]</scope>
    <source>
        <strain evidence="3">CGMCC 4.7455</strain>
    </source>
</reference>
<comment type="caution">
    <text evidence="2">The sequence shown here is derived from an EMBL/GenBank/DDBJ whole genome shotgun (WGS) entry which is preliminary data.</text>
</comment>
<feature type="compositionally biased region" description="Basic and acidic residues" evidence="1">
    <location>
        <begin position="28"/>
        <end position="41"/>
    </location>
</feature>
<organism evidence="2 3">
    <name type="scientific">Streptomyces desertarenae</name>
    <dbReference type="NCBI Taxonomy" id="2666184"/>
    <lineage>
        <taxon>Bacteria</taxon>
        <taxon>Bacillati</taxon>
        <taxon>Actinomycetota</taxon>
        <taxon>Actinomycetes</taxon>
        <taxon>Kitasatosporales</taxon>
        <taxon>Streptomycetaceae</taxon>
        <taxon>Streptomyces</taxon>
    </lineage>
</organism>
<evidence type="ECO:0000313" key="2">
    <source>
        <dbReference type="EMBL" id="MFD1828451.1"/>
    </source>
</evidence>
<name>A0ABW4PGR4_9ACTN</name>
<accession>A0ABW4PGR4</accession>
<dbReference type="RefSeq" id="WP_380895998.1">
    <property type="nucleotide sequence ID" value="NZ_JBHUFU010000001.1"/>
</dbReference>
<proteinExistence type="predicted"/>
<protein>
    <submittedName>
        <fullName evidence="2">Uncharacterized protein</fullName>
    </submittedName>
</protein>
<evidence type="ECO:0000313" key="3">
    <source>
        <dbReference type="Proteomes" id="UP001597365"/>
    </source>
</evidence>
<feature type="region of interest" description="Disordered" evidence="1">
    <location>
        <begin position="26"/>
        <end position="59"/>
    </location>
</feature>
<dbReference type="EMBL" id="JBHUFU010000001">
    <property type="protein sequence ID" value="MFD1828451.1"/>
    <property type="molecule type" value="Genomic_DNA"/>
</dbReference>